<keyword evidence="3" id="KW-0597">Phosphoprotein</keyword>
<organism evidence="12 13">
    <name type="scientific">Pseudoxanthomonas dokdonensis</name>
    <dbReference type="NCBI Taxonomy" id="344882"/>
    <lineage>
        <taxon>Bacteria</taxon>
        <taxon>Pseudomonadati</taxon>
        <taxon>Pseudomonadota</taxon>
        <taxon>Gammaproteobacteria</taxon>
        <taxon>Lysobacterales</taxon>
        <taxon>Lysobacteraceae</taxon>
        <taxon>Pseudoxanthomonas</taxon>
    </lineage>
</organism>
<dbReference type="PATRIC" id="fig|344882.3.peg.2953"/>
<feature type="transmembrane region" description="Helical" evidence="10">
    <location>
        <begin position="28"/>
        <end position="48"/>
    </location>
</feature>
<dbReference type="PANTHER" id="PTHR43065:SF46">
    <property type="entry name" value="C4-DICARBOXYLATE TRANSPORT SENSOR PROTEIN DCTB"/>
    <property type="match status" value="1"/>
</dbReference>
<dbReference type="PROSITE" id="PS50109">
    <property type="entry name" value="HIS_KIN"/>
    <property type="match status" value="1"/>
</dbReference>
<proteinExistence type="predicted"/>
<dbReference type="STRING" id="344882.ABB29_08020"/>
<keyword evidence="9" id="KW-0175">Coiled coil</keyword>
<dbReference type="SMART" id="SM00387">
    <property type="entry name" value="HATPase_c"/>
    <property type="match status" value="1"/>
</dbReference>
<gene>
    <name evidence="12" type="ORF">ABB29_08020</name>
</gene>
<feature type="coiled-coil region" evidence="9">
    <location>
        <begin position="183"/>
        <end position="220"/>
    </location>
</feature>
<keyword evidence="10" id="KW-0812">Transmembrane</keyword>
<evidence type="ECO:0000256" key="2">
    <source>
        <dbReference type="ARBA" id="ARBA00012438"/>
    </source>
</evidence>
<evidence type="ECO:0000256" key="10">
    <source>
        <dbReference type="SAM" id="Phobius"/>
    </source>
</evidence>
<sequence>MLKSIQRWLRSAPIRDPIDQRNAPVMQVLLAFVAVSTVGLWLLLILRYKMPTGGWVAANTGFAVSASALLGCYLIRRGAFRPAIYQFLATLLICQEIIHLSVGFQMMVMSQIDQMLTLIVSALVLGRRTLWLCHAALCFIAFSGCVVDTMHLPADAQWWEGFRNLPSVIAVYTLIAVVLDHTVTTLRESLQQARQRGEELQQEMSKREQAQNQLIHAQKMEATGRLAAGIAHDFGNLLNIVHGFSQQRHLDDASQSSAQRALMLEDALQGVEEAADRGLHMTRKLLSFSRSDLLKAETFDINQSLRELQPMLRQLLPPEIQLRLDACVEPLPIHLDRNEFELIVLNIAANARDAMPDGGSFRIVTRRSPGNQVQLQLADTGSGMPEQIRERIFEPFFSTKKAGDGTGLGLSITHDLIKVAGGHIEVDSAPGRGCCFDIRLPMALPPDSGVSALPAS</sequence>
<dbReference type="RefSeq" id="WP_170185857.1">
    <property type="nucleotide sequence ID" value="NZ_LDJL01000007.1"/>
</dbReference>
<dbReference type="InterPro" id="IPR003594">
    <property type="entry name" value="HATPase_dom"/>
</dbReference>
<protein>
    <recommendedName>
        <fullName evidence="2">histidine kinase</fullName>
        <ecNumber evidence="2">2.7.13.3</ecNumber>
    </recommendedName>
</protein>
<dbReference type="Proteomes" id="UP000052052">
    <property type="component" value="Unassembled WGS sequence"/>
</dbReference>
<dbReference type="Pfam" id="PF02518">
    <property type="entry name" value="HATPase_c"/>
    <property type="match status" value="1"/>
</dbReference>
<feature type="transmembrane region" description="Helical" evidence="10">
    <location>
        <begin position="87"/>
        <end position="109"/>
    </location>
</feature>
<dbReference type="InterPro" id="IPR003661">
    <property type="entry name" value="HisK_dim/P_dom"/>
</dbReference>
<keyword evidence="4" id="KW-0808">Transferase</keyword>
<comment type="catalytic activity">
    <reaction evidence="1">
        <text>ATP + protein L-histidine = ADP + protein N-phospho-L-histidine.</text>
        <dbReference type="EC" id="2.7.13.3"/>
    </reaction>
</comment>
<dbReference type="EC" id="2.7.13.3" evidence="2"/>
<comment type="caution">
    <text evidence="12">The sequence shown here is derived from an EMBL/GenBank/DDBJ whole genome shotgun (WGS) entry which is preliminary data.</text>
</comment>
<dbReference type="Gene3D" id="3.30.565.10">
    <property type="entry name" value="Histidine kinase-like ATPase, C-terminal domain"/>
    <property type="match status" value="1"/>
</dbReference>
<keyword evidence="5" id="KW-0547">Nucleotide-binding</keyword>
<evidence type="ECO:0000256" key="4">
    <source>
        <dbReference type="ARBA" id="ARBA00022679"/>
    </source>
</evidence>
<dbReference type="CDD" id="cd00082">
    <property type="entry name" value="HisKA"/>
    <property type="match status" value="1"/>
</dbReference>
<dbReference type="GO" id="GO:0005524">
    <property type="term" value="F:ATP binding"/>
    <property type="evidence" value="ECO:0007669"/>
    <property type="project" value="UniProtKB-KW"/>
</dbReference>
<dbReference type="EMBL" id="LDJL01000007">
    <property type="protein sequence ID" value="KRG70153.1"/>
    <property type="molecule type" value="Genomic_DNA"/>
</dbReference>
<dbReference type="PANTHER" id="PTHR43065">
    <property type="entry name" value="SENSOR HISTIDINE KINASE"/>
    <property type="match status" value="1"/>
</dbReference>
<dbReference type="InterPro" id="IPR036097">
    <property type="entry name" value="HisK_dim/P_sf"/>
</dbReference>
<keyword evidence="6" id="KW-0418">Kinase</keyword>
<keyword evidence="10" id="KW-1133">Transmembrane helix</keyword>
<evidence type="ECO:0000313" key="13">
    <source>
        <dbReference type="Proteomes" id="UP000052052"/>
    </source>
</evidence>
<dbReference type="SUPFAM" id="SSF47384">
    <property type="entry name" value="Homodimeric domain of signal transducing histidine kinase"/>
    <property type="match status" value="1"/>
</dbReference>
<dbReference type="Gene3D" id="1.10.287.130">
    <property type="match status" value="1"/>
</dbReference>
<evidence type="ECO:0000313" key="12">
    <source>
        <dbReference type="EMBL" id="KRG70153.1"/>
    </source>
</evidence>
<feature type="transmembrane region" description="Helical" evidence="10">
    <location>
        <begin position="54"/>
        <end position="75"/>
    </location>
</feature>
<evidence type="ECO:0000256" key="8">
    <source>
        <dbReference type="ARBA" id="ARBA00023012"/>
    </source>
</evidence>
<evidence type="ECO:0000256" key="3">
    <source>
        <dbReference type="ARBA" id="ARBA00022553"/>
    </source>
</evidence>
<keyword evidence="13" id="KW-1185">Reference proteome</keyword>
<keyword evidence="7" id="KW-0067">ATP-binding</keyword>
<dbReference type="InterPro" id="IPR036890">
    <property type="entry name" value="HATPase_C_sf"/>
</dbReference>
<evidence type="ECO:0000256" key="9">
    <source>
        <dbReference type="SAM" id="Coils"/>
    </source>
</evidence>
<evidence type="ECO:0000256" key="1">
    <source>
        <dbReference type="ARBA" id="ARBA00000085"/>
    </source>
</evidence>
<dbReference type="SMART" id="SM00388">
    <property type="entry name" value="HisKA"/>
    <property type="match status" value="1"/>
</dbReference>
<evidence type="ECO:0000259" key="11">
    <source>
        <dbReference type="PROSITE" id="PS50109"/>
    </source>
</evidence>
<evidence type="ECO:0000256" key="5">
    <source>
        <dbReference type="ARBA" id="ARBA00022741"/>
    </source>
</evidence>
<feature type="domain" description="Histidine kinase" evidence="11">
    <location>
        <begin position="229"/>
        <end position="444"/>
    </location>
</feature>
<reference evidence="12 13" key="1">
    <citation type="submission" date="2015-05" db="EMBL/GenBank/DDBJ databases">
        <title>Genome sequencing and analysis of members of genus Stenotrophomonas.</title>
        <authorList>
            <person name="Patil P.P."/>
            <person name="Midha S."/>
            <person name="Patil P.B."/>
        </authorList>
    </citation>
    <scope>NUCLEOTIDE SEQUENCE [LARGE SCALE GENOMIC DNA]</scope>
    <source>
        <strain evidence="12 13">DSM 21858</strain>
    </source>
</reference>
<dbReference type="AlphaFoldDB" id="A0A0R0CJN6"/>
<accession>A0A0R0CJN6</accession>
<name>A0A0R0CJN6_9GAMM</name>
<keyword evidence="8" id="KW-0902">Two-component regulatory system</keyword>
<dbReference type="InterPro" id="IPR004358">
    <property type="entry name" value="Sig_transdc_His_kin-like_C"/>
</dbReference>
<evidence type="ECO:0000256" key="7">
    <source>
        <dbReference type="ARBA" id="ARBA00022840"/>
    </source>
</evidence>
<dbReference type="GO" id="GO:0000155">
    <property type="term" value="F:phosphorelay sensor kinase activity"/>
    <property type="evidence" value="ECO:0007669"/>
    <property type="project" value="InterPro"/>
</dbReference>
<dbReference type="SUPFAM" id="SSF55874">
    <property type="entry name" value="ATPase domain of HSP90 chaperone/DNA topoisomerase II/histidine kinase"/>
    <property type="match status" value="1"/>
</dbReference>
<dbReference type="InterPro" id="IPR005467">
    <property type="entry name" value="His_kinase_dom"/>
</dbReference>
<evidence type="ECO:0000256" key="6">
    <source>
        <dbReference type="ARBA" id="ARBA00022777"/>
    </source>
</evidence>
<dbReference type="PRINTS" id="PR00344">
    <property type="entry name" value="BCTRLSENSOR"/>
</dbReference>
<keyword evidence="10" id="KW-0472">Membrane</keyword>